<accession>A0ACC1HKW1</accession>
<sequence length="181" mass="20427">MYRSRPLMSSPCDRRQQQQQQILVVYACRTVGEMWLKPQIDHLLQQLRSRALGLEFKFHVFISQASSEPHPRSIIPFCYAEQPIDATMGTVSQLPPSETFELQSQTSANTEICFERLTSRRLQDDVLRWLLGTSSSTAASAEFDTSRAAETQAVVCGPATFNRDVRASLIEFGLSHITCLD</sequence>
<dbReference type="Proteomes" id="UP001145114">
    <property type="component" value="Unassembled WGS sequence"/>
</dbReference>
<gene>
    <name evidence="1" type="ORF">EV182_000580</name>
</gene>
<proteinExistence type="predicted"/>
<reference evidence="1" key="1">
    <citation type="submission" date="2022-06" db="EMBL/GenBank/DDBJ databases">
        <title>Phylogenomic reconstructions and comparative analyses of Kickxellomycotina fungi.</title>
        <authorList>
            <person name="Reynolds N.K."/>
            <person name="Stajich J.E."/>
            <person name="Barry K."/>
            <person name="Grigoriev I.V."/>
            <person name="Crous P."/>
            <person name="Smith M.E."/>
        </authorList>
    </citation>
    <scope>NUCLEOTIDE SEQUENCE</scope>
    <source>
        <strain evidence="1">RSA 2271</strain>
    </source>
</reference>
<dbReference type="EMBL" id="JAMZIH010005173">
    <property type="protein sequence ID" value="KAJ1675788.1"/>
    <property type="molecule type" value="Genomic_DNA"/>
</dbReference>
<organism evidence="1 2">
    <name type="scientific">Spiromyces aspiralis</name>
    <dbReference type="NCBI Taxonomy" id="68401"/>
    <lineage>
        <taxon>Eukaryota</taxon>
        <taxon>Fungi</taxon>
        <taxon>Fungi incertae sedis</taxon>
        <taxon>Zoopagomycota</taxon>
        <taxon>Kickxellomycotina</taxon>
        <taxon>Kickxellomycetes</taxon>
        <taxon>Kickxellales</taxon>
        <taxon>Kickxellaceae</taxon>
        <taxon>Spiromyces</taxon>
    </lineage>
</organism>
<evidence type="ECO:0000313" key="1">
    <source>
        <dbReference type="EMBL" id="KAJ1675788.1"/>
    </source>
</evidence>
<name>A0ACC1HKW1_9FUNG</name>
<protein>
    <submittedName>
        <fullName evidence="1">Uncharacterized protein</fullName>
    </submittedName>
</protein>
<evidence type="ECO:0000313" key="2">
    <source>
        <dbReference type="Proteomes" id="UP001145114"/>
    </source>
</evidence>
<comment type="caution">
    <text evidence="1">The sequence shown here is derived from an EMBL/GenBank/DDBJ whole genome shotgun (WGS) entry which is preliminary data.</text>
</comment>
<keyword evidence="2" id="KW-1185">Reference proteome</keyword>